<protein>
    <submittedName>
        <fullName evidence="2">Uncharacterized protein</fullName>
    </submittedName>
</protein>
<gene>
    <name evidence="2" type="ORF">A2774_03735</name>
</gene>
<name>A0A1F7GEJ2_9BACT</name>
<dbReference type="EMBL" id="MFZG01000009">
    <property type="protein sequence ID" value="OGK17289.1"/>
    <property type="molecule type" value="Genomic_DNA"/>
</dbReference>
<evidence type="ECO:0000313" key="3">
    <source>
        <dbReference type="Proteomes" id="UP000177208"/>
    </source>
</evidence>
<evidence type="ECO:0000313" key="2">
    <source>
        <dbReference type="EMBL" id="OGK17289.1"/>
    </source>
</evidence>
<keyword evidence="1" id="KW-0472">Membrane</keyword>
<feature type="transmembrane region" description="Helical" evidence="1">
    <location>
        <begin position="92"/>
        <end position="125"/>
    </location>
</feature>
<organism evidence="2 3">
    <name type="scientific">Candidatus Roizmanbacteria bacterium RIFCSPHIGHO2_01_FULL_39_12c</name>
    <dbReference type="NCBI Taxonomy" id="1802031"/>
    <lineage>
        <taxon>Bacteria</taxon>
        <taxon>Candidatus Roizmaniibacteriota</taxon>
    </lineage>
</organism>
<feature type="transmembrane region" description="Helical" evidence="1">
    <location>
        <begin position="15"/>
        <end position="45"/>
    </location>
</feature>
<dbReference type="Proteomes" id="UP000177208">
    <property type="component" value="Unassembled WGS sequence"/>
</dbReference>
<accession>A0A1F7GEJ2</accession>
<feature type="transmembrane region" description="Helical" evidence="1">
    <location>
        <begin position="52"/>
        <end position="72"/>
    </location>
</feature>
<sequence>MGFFDTIPADLKQNIFYTLLFIISHNFPAIFYSLGIIISAVILLIKPTRWKTLLLFGFILLLFAFEYSKHIVEPLKEQILNSLITERPHYKAAWIVNIVLVNAFPILLPASGWFLVITGLLFLFLEKRKID</sequence>
<proteinExistence type="predicted"/>
<evidence type="ECO:0000256" key="1">
    <source>
        <dbReference type="SAM" id="Phobius"/>
    </source>
</evidence>
<reference evidence="2 3" key="1">
    <citation type="journal article" date="2016" name="Nat. Commun.">
        <title>Thousands of microbial genomes shed light on interconnected biogeochemical processes in an aquifer system.</title>
        <authorList>
            <person name="Anantharaman K."/>
            <person name="Brown C.T."/>
            <person name="Hug L.A."/>
            <person name="Sharon I."/>
            <person name="Castelle C.J."/>
            <person name="Probst A.J."/>
            <person name="Thomas B.C."/>
            <person name="Singh A."/>
            <person name="Wilkins M.J."/>
            <person name="Karaoz U."/>
            <person name="Brodie E.L."/>
            <person name="Williams K.H."/>
            <person name="Hubbard S.S."/>
            <person name="Banfield J.F."/>
        </authorList>
    </citation>
    <scope>NUCLEOTIDE SEQUENCE [LARGE SCALE GENOMIC DNA]</scope>
</reference>
<keyword evidence="1" id="KW-1133">Transmembrane helix</keyword>
<dbReference type="AlphaFoldDB" id="A0A1F7GEJ2"/>
<keyword evidence="1" id="KW-0812">Transmembrane</keyword>
<comment type="caution">
    <text evidence="2">The sequence shown here is derived from an EMBL/GenBank/DDBJ whole genome shotgun (WGS) entry which is preliminary data.</text>
</comment>